<feature type="region of interest" description="Disordered" evidence="1">
    <location>
        <begin position="1"/>
        <end position="36"/>
    </location>
</feature>
<evidence type="ECO:0000313" key="3">
    <source>
        <dbReference type="Proteomes" id="UP000077069"/>
    </source>
</evidence>
<protein>
    <submittedName>
        <fullName evidence="2">Uncharacterized protein</fullName>
    </submittedName>
</protein>
<dbReference type="Proteomes" id="UP000077069">
    <property type="component" value="Unassembled WGS sequence"/>
</dbReference>
<dbReference type="EMBL" id="KV441548">
    <property type="protein sequence ID" value="OAG11438.1"/>
    <property type="molecule type" value="Genomic_DNA"/>
</dbReference>
<dbReference type="InParanoid" id="A0A177CWM0"/>
<feature type="compositionally biased region" description="Basic and acidic residues" evidence="1">
    <location>
        <begin position="1"/>
        <end position="12"/>
    </location>
</feature>
<evidence type="ECO:0000256" key="1">
    <source>
        <dbReference type="SAM" id="MobiDB-lite"/>
    </source>
</evidence>
<evidence type="ECO:0000313" key="2">
    <source>
        <dbReference type="EMBL" id="OAG11438.1"/>
    </source>
</evidence>
<name>A0A177CWM0_9PLEO</name>
<proteinExistence type="predicted"/>
<accession>A0A177CWM0</accession>
<keyword evidence="3" id="KW-1185">Reference proteome</keyword>
<feature type="compositionally biased region" description="Polar residues" evidence="1">
    <location>
        <begin position="20"/>
        <end position="36"/>
    </location>
</feature>
<organism evidence="2 3">
    <name type="scientific">Paraphaeosphaeria sporulosa</name>
    <dbReference type="NCBI Taxonomy" id="1460663"/>
    <lineage>
        <taxon>Eukaryota</taxon>
        <taxon>Fungi</taxon>
        <taxon>Dikarya</taxon>
        <taxon>Ascomycota</taxon>
        <taxon>Pezizomycotina</taxon>
        <taxon>Dothideomycetes</taxon>
        <taxon>Pleosporomycetidae</taxon>
        <taxon>Pleosporales</taxon>
        <taxon>Massarineae</taxon>
        <taxon>Didymosphaeriaceae</taxon>
        <taxon>Paraphaeosphaeria</taxon>
    </lineage>
</organism>
<feature type="region of interest" description="Disordered" evidence="1">
    <location>
        <begin position="77"/>
        <end position="98"/>
    </location>
</feature>
<dbReference type="RefSeq" id="XP_018041803.1">
    <property type="nucleotide sequence ID" value="XM_018185944.1"/>
</dbReference>
<gene>
    <name evidence="2" type="ORF">CC84DRAFT_37046</name>
</gene>
<reference evidence="2 3" key="1">
    <citation type="submission" date="2016-05" db="EMBL/GenBank/DDBJ databases">
        <title>Comparative analysis of secretome profiles of manganese(II)-oxidizing ascomycete fungi.</title>
        <authorList>
            <consortium name="DOE Joint Genome Institute"/>
            <person name="Zeiner C.A."/>
            <person name="Purvine S.O."/>
            <person name="Zink E.M."/>
            <person name="Wu S."/>
            <person name="Pasa-Tolic L."/>
            <person name="Chaput D.L."/>
            <person name="Haridas S."/>
            <person name="Grigoriev I.V."/>
            <person name="Santelli C.M."/>
            <person name="Hansel C.M."/>
        </authorList>
    </citation>
    <scope>NUCLEOTIDE SEQUENCE [LARGE SCALE GENOMIC DNA]</scope>
    <source>
        <strain evidence="2 3">AP3s5-JAC2a</strain>
    </source>
</reference>
<dbReference type="GeneID" id="28769430"/>
<feature type="compositionally biased region" description="Low complexity" evidence="1">
    <location>
        <begin position="81"/>
        <end position="97"/>
    </location>
</feature>
<dbReference type="AlphaFoldDB" id="A0A177CWM0"/>
<sequence>MRECDPRTDQVARVHCRNHVPSQPNEPSCAQSHRPQTQIVSILHPPSDPRTPHTHYPSPCRSWKRVSFFLNIAHHTRKHATSPAGTSSTPPSLPSLHHALHCVGNTPIGARRRIGIP</sequence>